<reference evidence="4" key="1">
    <citation type="journal article" date="2019" name="Int. J. Syst. Evol. Microbiol.">
        <title>The Global Catalogue of Microorganisms (GCM) 10K type strain sequencing project: providing services to taxonomists for standard genome sequencing and annotation.</title>
        <authorList>
            <consortium name="The Broad Institute Genomics Platform"/>
            <consortium name="The Broad Institute Genome Sequencing Center for Infectious Disease"/>
            <person name="Wu L."/>
            <person name="Ma J."/>
        </authorList>
    </citation>
    <scope>NUCLEOTIDE SEQUENCE [LARGE SCALE GENOMIC DNA]</scope>
    <source>
        <strain evidence="4">CGMCC 1.6774</strain>
    </source>
</reference>
<feature type="signal peptide" evidence="2">
    <location>
        <begin position="1"/>
        <end position="20"/>
    </location>
</feature>
<keyword evidence="2" id="KW-0732">Signal</keyword>
<name>A0ABW5AGU4_9BRAD</name>
<evidence type="ECO:0000313" key="3">
    <source>
        <dbReference type="EMBL" id="MFD2182114.1"/>
    </source>
</evidence>
<dbReference type="RefSeq" id="WP_378477298.1">
    <property type="nucleotide sequence ID" value="NZ_JBHUIW010000007.1"/>
</dbReference>
<organism evidence="3 4">
    <name type="scientific">Rhodoplanes azumiensis</name>
    <dbReference type="NCBI Taxonomy" id="1897628"/>
    <lineage>
        <taxon>Bacteria</taxon>
        <taxon>Pseudomonadati</taxon>
        <taxon>Pseudomonadota</taxon>
        <taxon>Alphaproteobacteria</taxon>
        <taxon>Hyphomicrobiales</taxon>
        <taxon>Nitrobacteraceae</taxon>
        <taxon>Rhodoplanes</taxon>
    </lineage>
</organism>
<comment type="caution">
    <text evidence="3">The sequence shown here is derived from an EMBL/GenBank/DDBJ whole genome shotgun (WGS) entry which is preliminary data.</text>
</comment>
<evidence type="ECO:0000313" key="4">
    <source>
        <dbReference type="Proteomes" id="UP001597314"/>
    </source>
</evidence>
<evidence type="ECO:0000256" key="2">
    <source>
        <dbReference type="SAM" id="SignalP"/>
    </source>
</evidence>
<feature type="chain" id="PRO_5047069816" evidence="2">
    <location>
        <begin position="21"/>
        <end position="332"/>
    </location>
</feature>
<dbReference type="SUPFAM" id="SSF53850">
    <property type="entry name" value="Periplasmic binding protein-like II"/>
    <property type="match status" value="1"/>
</dbReference>
<dbReference type="Gene3D" id="3.40.190.150">
    <property type="entry name" value="Bordetella uptake gene, domain 1"/>
    <property type="match status" value="1"/>
</dbReference>
<dbReference type="Proteomes" id="UP001597314">
    <property type="component" value="Unassembled WGS sequence"/>
</dbReference>
<dbReference type="PANTHER" id="PTHR42928">
    <property type="entry name" value="TRICARBOXYLATE-BINDING PROTEIN"/>
    <property type="match status" value="1"/>
</dbReference>
<dbReference type="InterPro" id="IPR005064">
    <property type="entry name" value="BUG"/>
</dbReference>
<comment type="similarity">
    <text evidence="1">Belongs to the UPF0065 (bug) family.</text>
</comment>
<sequence length="332" mass="34752">MIVKLLAAMLVATAPTLAIAQPPSETSALATEAYPSRPLRFVVPFPPGGTLDVLARTISHELSASLGQTVVVENRPGASGMLGAELVARAAPDGHTLMIGSNTLATLPALRANMPIDIWRDLAPVVALGSTPTLITVHPSFPARDFAQFVDAVKKSSGGASYNSPGIASPPHLAGELLARAVDIPLVHVPYRGTQPAVTDLAAGHIPIMMAPLNAVIGFVNDKKLVPIAVTDARRTRYLPEVPTLRELGVAAMPPVTSWFGIYTTGGTPPAVIARLNAEIARIMRLDHVAGALEAQTFEIATGTPDEMAAALRTEALHNARIVAEANIRVSN</sequence>
<evidence type="ECO:0000256" key="1">
    <source>
        <dbReference type="ARBA" id="ARBA00006987"/>
    </source>
</evidence>
<dbReference type="Gene3D" id="3.40.190.10">
    <property type="entry name" value="Periplasmic binding protein-like II"/>
    <property type="match status" value="1"/>
</dbReference>
<proteinExistence type="inferred from homology"/>
<protein>
    <submittedName>
        <fullName evidence="3">Bug family tripartite tricarboxylate transporter substrate binding protein</fullName>
    </submittedName>
</protein>
<dbReference type="InterPro" id="IPR042100">
    <property type="entry name" value="Bug_dom1"/>
</dbReference>
<keyword evidence="4" id="KW-1185">Reference proteome</keyword>
<dbReference type="PIRSF" id="PIRSF017082">
    <property type="entry name" value="YflP"/>
    <property type="match status" value="1"/>
</dbReference>
<gene>
    <name evidence="3" type="ORF">ACFSOX_08110</name>
</gene>
<dbReference type="PANTHER" id="PTHR42928:SF5">
    <property type="entry name" value="BLR1237 PROTEIN"/>
    <property type="match status" value="1"/>
</dbReference>
<dbReference type="Pfam" id="PF03401">
    <property type="entry name" value="TctC"/>
    <property type="match status" value="1"/>
</dbReference>
<accession>A0ABW5AGU4</accession>
<dbReference type="EMBL" id="JBHUIW010000007">
    <property type="protein sequence ID" value="MFD2182114.1"/>
    <property type="molecule type" value="Genomic_DNA"/>
</dbReference>